<evidence type="ECO:0000313" key="8">
    <source>
        <dbReference type="Proteomes" id="UP001055167"/>
    </source>
</evidence>
<dbReference type="EMBL" id="BPQH01000020">
    <property type="protein sequence ID" value="GJD52537.1"/>
    <property type="molecule type" value="Genomic_DNA"/>
</dbReference>
<dbReference type="RefSeq" id="WP_128560624.1">
    <property type="nucleotide sequence ID" value="NZ_BPQH01000020.1"/>
</dbReference>
<dbReference type="Gene3D" id="3.90.76.10">
    <property type="entry name" value="Dipeptide-binding Protein, Domain 1"/>
    <property type="match status" value="1"/>
</dbReference>
<dbReference type="PIRSF" id="PIRSF002741">
    <property type="entry name" value="MppA"/>
    <property type="match status" value="1"/>
</dbReference>
<dbReference type="SUPFAM" id="SSF53850">
    <property type="entry name" value="Periplasmic binding protein-like II"/>
    <property type="match status" value="1"/>
</dbReference>
<dbReference type="InterPro" id="IPR000914">
    <property type="entry name" value="SBP_5_dom"/>
</dbReference>
<evidence type="ECO:0000256" key="4">
    <source>
        <dbReference type="SAM" id="MobiDB-lite"/>
    </source>
</evidence>
<dbReference type="InterPro" id="IPR023765">
    <property type="entry name" value="SBP_5_CS"/>
</dbReference>
<evidence type="ECO:0000256" key="2">
    <source>
        <dbReference type="ARBA" id="ARBA00005695"/>
    </source>
</evidence>
<proteinExistence type="inferred from homology"/>
<comment type="subcellular location">
    <subcellularLocation>
        <location evidence="1">Periplasm</location>
    </subcellularLocation>
</comment>
<accession>A0ABQ4R709</accession>
<dbReference type="PROSITE" id="PS01040">
    <property type="entry name" value="SBP_BACTERIAL_5"/>
    <property type="match status" value="1"/>
</dbReference>
<reference evidence="7" key="1">
    <citation type="journal article" date="2021" name="Front. Microbiol.">
        <title>Comprehensive Comparative Genomics and Phenotyping of Methylobacterium Species.</title>
        <authorList>
            <person name="Alessa O."/>
            <person name="Ogura Y."/>
            <person name="Fujitani Y."/>
            <person name="Takami H."/>
            <person name="Hayashi T."/>
            <person name="Sahin N."/>
            <person name="Tani A."/>
        </authorList>
    </citation>
    <scope>NUCLEOTIDE SEQUENCE</scope>
    <source>
        <strain evidence="7">KCTC 52305</strain>
    </source>
</reference>
<feature type="chain" id="PRO_5045947503" evidence="5">
    <location>
        <begin position="25"/>
        <end position="533"/>
    </location>
</feature>
<dbReference type="PANTHER" id="PTHR30290:SF38">
    <property type="entry name" value="D,D-DIPEPTIDE-BINDING PERIPLASMIC PROTEIN DDPA-RELATED"/>
    <property type="match status" value="1"/>
</dbReference>
<comment type="caution">
    <text evidence="7">The sequence shown here is derived from an EMBL/GenBank/DDBJ whole genome shotgun (WGS) entry which is preliminary data.</text>
</comment>
<keyword evidence="8" id="KW-1185">Reference proteome</keyword>
<dbReference type="InterPro" id="IPR030678">
    <property type="entry name" value="Peptide/Ni-bd"/>
</dbReference>
<dbReference type="InterPro" id="IPR039424">
    <property type="entry name" value="SBP_5"/>
</dbReference>
<dbReference type="Gene3D" id="3.10.105.10">
    <property type="entry name" value="Dipeptide-binding Protein, Domain 3"/>
    <property type="match status" value="1"/>
</dbReference>
<evidence type="ECO:0000313" key="7">
    <source>
        <dbReference type="EMBL" id="GJD52537.1"/>
    </source>
</evidence>
<reference evidence="7" key="2">
    <citation type="submission" date="2021-08" db="EMBL/GenBank/DDBJ databases">
        <authorList>
            <person name="Tani A."/>
            <person name="Ola A."/>
            <person name="Ogura Y."/>
            <person name="Katsura K."/>
            <person name="Hayashi T."/>
        </authorList>
    </citation>
    <scope>NUCLEOTIDE SEQUENCE</scope>
    <source>
        <strain evidence="7">KCTC 52305</strain>
    </source>
</reference>
<name>A0ABQ4R709_9HYPH</name>
<keyword evidence="3 5" id="KW-0732">Signal</keyword>
<sequence>MRNRLTIASVLASGALAAWSAAVAAPLRIQVPADIRSLDPGVNRDNNTDGVVLHMVEGLVAYGEDATPKPLLAERVDVSPDGLSYTFRLRRGVKFHNGADLTSADVLWSWNRYMDPRTDWRCLSDFDGRGSVKVTSVTAPDAASVVFSLEKPTALFLTALSRTDCGMTGILHRDSVRADGSFDRPVGTGPFKFGAWKRGEFVRLDRFADYAALPGKRDGYTGAKRPLVDEVRFLVVPDPATARTGVMSGAIDIMPDLDSSAMTELKDDKRADLSVIPNMGLVGLIMQTRDPVLGNVTLRRAVAAAIDKPEIVAAATEGFGKPNGSVVPTLSSYHGKVQDEDIAYDPAAARALVAASGYRGETIVMLATKRYPSSFNTAVVSQQMLRAVGLKVEIEVLEWATQLDRYAKGTYQMQAFPYSGRMDPSLSYETIAGPKDRQPRKLWDDPGVQALVDRSMVVSERAERQAIFDALHRRFLADVPMVMLFNGIASGAAGAEVRGYASSPTALPRLWEVSRAPAPPPADPKGPTCSVSP</sequence>
<dbReference type="Pfam" id="PF00496">
    <property type="entry name" value="SBP_bac_5"/>
    <property type="match status" value="1"/>
</dbReference>
<feature type="region of interest" description="Disordered" evidence="4">
    <location>
        <begin position="514"/>
        <end position="533"/>
    </location>
</feature>
<feature type="signal peptide" evidence="5">
    <location>
        <begin position="1"/>
        <end position="24"/>
    </location>
</feature>
<gene>
    <name evidence="7" type="primary">dppA_8</name>
    <name evidence="7" type="ORF">OPKNFCMD_5303</name>
</gene>
<evidence type="ECO:0000259" key="6">
    <source>
        <dbReference type="Pfam" id="PF00496"/>
    </source>
</evidence>
<dbReference type="Proteomes" id="UP001055167">
    <property type="component" value="Unassembled WGS sequence"/>
</dbReference>
<organism evidence="7 8">
    <name type="scientific">Methylobacterium crusticola</name>
    <dbReference type="NCBI Taxonomy" id="1697972"/>
    <lineage>
        <taxon>Bacteria</taxon>
        <taxon>Pseudomonadati</taxon>
        <taxon>Pseudomonadota</taxon>
        <taxon>Alphaproteobacteria</taxon>
        <taxon>Hyphomicrobiales</taxon>
        <taxon>Methylobacteriaceae</taxon>
        <taxon>Methylobacterium</taxon>
    </lineage>
</organism>
<evidence type="ECO:0000256" key="1">
    <source>
        <dbReference type="ARBA" id="ARBA00004418"/>
    </source>
</evidence>
<comment type="similarity">
    <text evidence="2">Belongs to the bacterial solute-binding protein 5 family.</text>
</comment>
<protein>
    <submittedName>
        <fullName evidence="7">Periplasmic dipeptide transport protein</fullName>
    </submittedName>
</protein>
<dbReference type="PANTHER" id="PTHR30290">
    <property type="entry name" value="PERIPLASMIC BINDING COMPONENT OF ABC TRANSPORTER"/>
    <property type="match status" value="1"/>
</dbReference>
<dbReference type="Gene3D" id="3.40.190.10">
    <property type="entry name" value="Periplasmic binding protein-like II"/>
    <property type="match status" value="1"/>
</dbReference>
<evidence type="ECO:0000256" key="5">
    <source>
        <dbReference type="SAM" id="SignalP"/>
    </source>
</evidence>
<feature type="domain" description="Solute-binding protein family 5" evidence="6">
    <location>
        <begin position="67"/>
        <end position="428"/>
    </location>
</feature>
<evidence type="ECO:0000256" key="3">
    <source>
        <dbReference type="ARBA" id="ARBA00022729"/>
    </source>
</evidence>